<dbReference type="GO" id="GO:0006825">
    <property type="term" value="P:copper ion transport"/>
    <property type="evidence" value="ECO:0007669"/>
    <property type="project" value="InterPro"/>
</dbReference>
<feature type="transmembrane region" description="Helical" evidence="7">
    <location>
        <begin position="324"/>
        <end position="343"/>
    </location>
</feature>
<dbReference type="Pfam" id="PF05425">
    <property type="entry name" value="CopD"/>
    <property type="match status" value="1"/>
</dbReference>
<evidence type="ECO:0000256" key="6">
    <source>
        <dbReference type="SAM" id="MobiDB-lite"/>
    </source>
</evidence>
<dbReference type="InterPro" id="IPR008457">
    <property type="entry name" value="Cu-R_CopD_dom"/>
</dbReference>
<feature type="compositionally biased region" description="Basic and acidic residues" evidence="6">
    <location>
        <begin position="720"/>
        <end position="746"/>
    </location>
</feature>
<dbReference type="PANTHER" id="PTHR34820:SF4">
    <property type="entry name" value="INNER MEMBRANE PROTEIN YEBZ"/>
    <property type="match status" value="1"/>
</dbReference>
<evidence type="ECO:0000313" key="9">
    <source>
        <dbReference type="EMBL" id="TQM09620.1"/>
    </source>
</evidence>
<feature type="domain" description="Copper resistance protein D" evidence="8">
    <location>
        <begin position="246"/>
        <end position="342"/>
    </location>
</feature>
<dbReference type="Pfam" id="PF09678">
    <property type="entry name" value="Caa3_CtaG"/>
    <property type="match status" value="1"/>
</dbReference>
<dbReference type="InterPro" id="IPR032694">
    <property type="entry name" value="CopC/D"/>
</dbReference>
<feature type="transmembrane region" description="Helical" evidence="7">
    <location>
        <begin position="175"/>
        <end position="193"/>
    </location>
</feature>
<dbReference type="GO" id="GO:0005886">
    <property type="term" value="C:plasma membrane"/>
    <property type="evidence" value="ECO:0007669"/>
    <property type="project" value="UniProtKB-SubCell"/>
</dbReference>
<feature type="transmembrane region" description="Helical" evidence="7">
    <location>
        <begin position="20"/>
        <end position="45"/>
    </location>
</feature>
<dbReference type="EMBL" id="VFPA01000003">
    <property type="protein sequence ID" value="TQM09620.1"/>
    <property type="molecule type" value="Genomic_DNA"/>
</dbReference>
<accession>A0A543DJV7</accession>
<feature type="transmembrane region" description="Helical" evidence="7">
    <location>
        <begin position="284"/>
        <end position="304"/>
    </location>
</feature>
<feature type="transmembrane region" description="Helical" evidence="7">
    <location>
        <begin position="449"/>
        <end position="469"/>
    </location>
</feature>
<keyword evidence="3 7" id="KW-0812">Transmembrane</keyword>
<evidence type="ECO:0000256" key="1">
    <source>
        <dbReference type="ARBA" id="ARBA00004651"/>
    </source>
</evidence>
<feature type="compositionally biased region" description="Basic and acidic residues" evidence="6">
    <location>
        <begin position="685"/>
        <end position="695"/>
    </location>
</feature>
<dbReference type="RefSeq" id="WP_142057917.1">
    <property type="nucleotide sequence ID" value="NZ_VFPA01000003.1"/>
</dbReference>
<feature type="transmembrane region" description="Helical" evidence="7">
    <location>
        <begin position="537"/>
        <end position="556"/>
    </location>
</feature>
<evidence type="ECO:0000313" key="10">
    <source>
        <dbReference type="Proteomes" id="UP000315677"/>
    </source>
</evidence>
<evidence type="ECO:0000256" key="5">
    <source>
        <dbReference type="ARBA" id="ARBA00023136"/>
    </source>
</evidence>
<feature type="transmembrane region" description="Helical" evidence="7">
    <location>
        <begin position="146"/>
        <end position="168"/>
    </location>
</feature>
<feature type="transmembrane region" description="Helical" evidence="7">
    <location>
        <begin position="65"/>
        <end position="88"/>
    </location>
</feature>
<proteinExistence type="predicted"/>
<protein>
    <submittedName>
        <fullName evidence="9">Putative copper resistance protein D</fullName>
    </submittedName>
</protein>
<dbReference type="OrthoDB" id="5241646at2"/>
<dbReference type="AlphaFoldDB" id="A0A543DJV7"/>
<comment type="subcellular location">
    <subcellularLocation>
        <location evidence="1">Cell membrane</location>
        <topology evidence="1">Multi-pass membrane protein</topology>
    </subcellularLocation>
</comment>
<keyword evidence="5 7" id="KW-0472">Membrane</keyword>
<evidence type="ECO:0000259" key="8">
    <source>
        <dbReference type="Pfam" id="PF05425"/>
    </source>
</evidence>
<evidence type="ECO:0000256" key="2">
    <source>
        <dbReference type="ARBA" id="ARBA00022475"/>
    </source>
</evidence>
<evidence type="ECO:0000256" key="7">
    <source>
        <dbReference type="SAM" id="Phobius"/>
    </source>
</evidence>
<feature type="transmembrane region" description="Helical" evidence="7">
    <location>
        <begin position="383"/>
        <end position="403"/>
    </location>
</feature>
<dbReference type="PANTHER" id="PTHR34820">
    <property type="entry name" value="INNER MEMBRANE PROTEIN YEBZ"/>
    <property type="match status" value="1"/>
</dbReference>
<feature type="transmembrane region" description="Helical" evidence="7">
    <location>
        <begin position="415"/>
        <end position="437"/>
    </location>
</feature>
<comment type="caution">
    <text evidence="9">The sequence shown here is derived from an EMBL/GenBank/DDBJ whole genome shotgun (WGS) entry which is preliminary data.</text>
</comment>
<evidence type="ECO:0000256" key="4">
    <source>
        <dbReference type="ARBA" id="ARBA00022989"/>
    </source>
</evidence>
<reference evidence="9 10" key="1">
    <citation type="submission" date="2019-06" db="EMBL/GenBank/DDBJ databases">
        <title>Sequencing the genomes of 1000 actinobacteria strains.</title>
        <authorList>
            <person name="Klenk H.-P."/>
        </authorList>
    </citation>
    <scope>NUCLEOTIDE SEQUENCE [LARGE SCALE GENOMIC DNA]</scope>
    <source>
        <strain evidence="9 10">DSM 45301</strain>
    </source>
</reference>
<feature type="transmembrane region" description="Helical" evidence="7">
    <location>
        <begin position="612"/>
        <end position="636"/>
    </location>
</feature>
<dbReference type="Proteomes" id="UP000315677">
    <property type="component" value="Unassembled WGS sequence"/>
</dbReference>
<feature type="transmembrane region" description="Helical" evidence="7">
    <location>
        <begin position="109"/>
        <end position="126"/>
    </location>
</feature>
<dbReference type="InterPro" id="IPR019108">
    <property type="entry name" value="Caa3_assmbl_CtaG-rel"/>
</dbReference>
<keyword evidence="10" id="KW-1185">Reference proteome</keyword>
<name>A0A543DJV7_9PSEU</name>
<sequence>MAHATVEPAPPPPGRPTAGVASVAGLGALVAVLVAGGLTALSGASPAEALGLPDPGVLTTVGLPAVRAFAEVCMALTIGSVLLAAFLVPPQRSGYLDVAGYRALRAGSWTAAGWAAGALLMVPLSLADTLGRPVGQVLDPGLVLDLLPRVAGATTWTLTALVAVLVLVGCRTVLTWGWTVVLFAIALAGPLPVTFTGHSASGGAHDIATDSLVLHVLAACLWVGGLVAVLTQAAARGPDRATALATAVPRYSRLALACWLVLAVTGTVNALVRIPLWALVGSTYGALVLAKAAALVALGVLGAVHRRASVPAAARGDAGALLRLGGVEVLLMLATMGLAVALGRTPTPDTGAGVPSRVETLIGYDLAGPPTLARLALDWRFDLVFGTAALVLAAAYLLGVRRLRRRGDAWAPGRTAAWLLGCATLLVATSSGLGRYGPAMFSVHMGQHMILGMLTPILLVLGAPVTLALRALPATGRAAPPGPREWLLAGVHSPLARWLTHPLVALALFVGSYYALYFSGLFPAALPEHWAHKVMNLHFLLVGALFFWPIVGVDPAPRRLPPAARMGLVFASVPFHAFFGVAVMSANTAFGGDFYRSLALPWVPDVLRDQQLGGGLAWAAGEVPLLLVVLALLVQWSRQDERSARRADRHAETHGDADLDAYNAMLRRLATEKAPFVAEGDEIRDEAGHTEEVRGDAAAPGERGTTGGTTAVVAGQRPDGGADERAGTAAERRPFVAPRDRRDDGE</sequence>
<feature type="transmembrane region" description="Helical" evidence="7">
    <location>
        <begin position="213"/>
        <end position="235"/>
    </location>
</feature>
<keyword evidence="4 7" id="KW-1133">Transmembrane helix</keyword>
<feature type="transmembrane region" description="Helical" evidence="7">
    <location>
        <begin position="256"/>
        <end position="278"/>
    </location>
</feature>
<evidence type="ECO:0000256" key="3">
    <source>
        <dbReference type="ARBA" id="ARBA00022692"/>
    </source>
</evidence>
<feature type="transmembrane region" description="Helical" evidence="7">
    <location>
        <begin position="568"/>
        <end position="592"/>
    </location>
</feature>
<organism evidence="9 10">
    <name type="scientific">Pseudonocardia kunmingensis</name>
    <dbReference type="NCBI Taxonomy" id="630975"/>
    <lineage>
        <taxon>Bacteria</taxon>
        <taxon>Bacillati</taxon>
        <taxon>Actinomycetota</taxon>
        <taxon>Actinomycetes</taxon>
        <taxon>Pseudonocardiales</taxon>
        <taxon>Pseudonocardiaceae</taxon>
        <taxon>Pseudonocardia</taxon>
    </lineage>
</organism>
<gene>
    <name evidence="9" type="ORF">FB558_5383</name>
</gene>
<keyword evidence="2" id="KW-1003">Cell membrane</keyword>
<feature type="compositionally biased region" description="Low complexity" evidence="6">
    <location>
        <begin position="697"/>
        <end position="715"/>
    </location>
</feature>
<feature type="transmembrane region" description="Helical" evidence="7">
    <location>
        <begin position="503"/>
        <end position="525"/>
    </location>
</feature>
<feature type="region of interest" description="Disordered" evidence="6">
    <location>
        <begin position="677"/>
        <end position="746"/>
    </location>
</feature>